<feature type="domain" description="Amino acid permease/ SLC12A" evidence="8">
    <location>
        <begin position="107"/>
        <end position="561"/>
    </location>
</feature>
<evidence type="ECO:0000313" key="10">
    <source>
        <dbReference type="Proteomes" id="UP001251528"/>
    </source>
</evidence>
<name>A0AAJ0CP42_9HYPO</name>
<evidence type="ECO:0000256" key="7">
    <source>
        <dbReference type="SAM" id="Phobius"/>
    </source>
</evidence>
<feature type="transmembrane region" description="Helical" evidence="7">
    <location>
        <begin position="181"/>
        <end position="203"/>
    </location>
</feature>
<dbReference type="InterPro" id="IPR050524">
    <property type="entry name" value="APC_YAT"/>
</dbReference>
<dbReference type="PANTHER" id="PTHR43341:SF1">
    <property type="entry name" value="GENERAL AMINO-ACID PERMEASE GAP1"/>
    <property type="match status" value="1"/>
</dbReference>
<evidence type="ECO:0000256" key="2">
    <source>
        <dbReference type="ARBA" id="ARBA00022448"/>
    </source>
</evidence>
<evidence type="ECO:0000256" key="4">
    <source>
        <dbReference type="ARBA" id="ARBA00022970"/>
    </source>
</evidence>
<organism evidence="9 10">
    <name type="scientific">Conoideocrella luteorostrata</name>
    <dbReference type="NCBI Taxonomy" id="1105319"/>
    <lineage>
        <taxon>Eukaryota</taxon>
        <taxon>Fungi</taxon>
        <taxon>Dikarya</taxon>
        <taxon>Ascomycota</taxon>
        <taxon>Pezizomycotina</taxon>
        <taxon>Sordariomycetes</taxon>
        <taxon>Hypocreomycetidae</taxon>
        <taxon>Hypocreales</taxon>
        <taxon>Clavicipitaceae</taxon>
        <taxon>Conoideocrella</taxon>
    </lineage>
</organism>
<comment type="subcellular location">
    <subcellularLocation>
        <location evidence="1">Membrane</location>
        <topology evidence="1">Multi-pass membrane protein</topology>
    </subcellularLocation>
</comment>
<keyword evidence="2" id="KW-0813">Transport</keyword>
<keyword evidence="4" id="KW-0029">Amino-acid transport</keyword>
<dbReference type="Gene3D" id="1.20.1740.10">
    <property type="entry name" value="Amino acid/polyamine transporter I"/>
    <property type="match status" value="1"/>
</dbReference>
<feature type="transmembrane region" description="Helical" evidence="7">
    <location>
        <begin position="210"/>
        <end position="228"/>
    </location>
</feature>
<feature type="transmembrane region" description="Helical" evidence="7">
    <location>
        <begin position="453"/>
        <end position="476"/>
    </location>
</feature>
<feature type="transmembrane region" description="Helical" evidence="7">
    <location>
        <begin position="122"/>
        <end position="144"/>
    </location>
</feature>
<keyword evidence="6 7" id="KW-0472">Membrane</keyword>
<dbReference type="GO" id="GO:0016020">
    <property type="term" value="C:membrane"/>
    <property type="evidence" value="ECO:0007669"/>
    <property type="project" value="UniProtKB-SubCell"/>
</dbReference>
<feature type="transmembrane region" description="Helical" evidence="7">
    <location>
        <begin position="496"/>
        <end position="525"/>
    </location>
</feature>
<keyword evidence="5 7" id="KW-1133">Transmembrane helix</keyword>
<proteinExistence type="predicted"/>
<gene>
    <name evidence="9" type="primary">HIP1_2</name>
    <name evidence="9" type="ORF">QQS21_005724</name>
</gene>
<dbReference type="EMBL" id="JASWJB010000098">
    <property type="protein sequence ID" value="KAK2598173.1"/>
    <property type="molecule type" value="Genomic_DNA"/>
</dbReference>
<evidence type="ECO:0000313" key="9">
    <source>
        <dbReference type="EMBL" id="KAK2598173.1"/>
    </source>
</evidence>
<feature type="transmembrane region" description="Helical" evidence="7">
    <location>
        <begin position="382"/>
        <end position="411"/>
    </location>
</feature>
<evidence type="ECO:0000256" key="1">
    <source>
        <dbReference type="ARBA" id="ARBA00004141"/>
    </source>
</evidence>
<feature type="transmembrane region" description="Helical" evidence="7">
    <location>
        <begin position="323"/>
        <end position="342"/>
    </location>
</feature>
<dbReference type="Proteomes" id="UP001251528">
    <property type="component" value="Unassembled WGS sequence"/>
</dbReference>
<dbReference type="PANTHER" id="PTHR43341">
    <property type="entry name" value="AMINO ACID PERMEASE"/>
    <property type="match status" value="1"/>
</dbReference>
<protein>
    <submittedName>
        <fullName evidence="9">Histidine permease</fullName>
    </submittedName>
</protein>
<dbReference type="InterPro" id="IPR004841">
    <property type="entry name" value="AA-permease/SLC12A_dom"/>
</dbReference>
<evidence type="ECO:0000256" key="6">
    <source>
        <dbReference type="ARBA" id="ARBA00023136"/>
    </source>
</evidence>
<sequence length="604" mass="66134">MDSRSFEDSLELGGVGDRRFSSRGSPQTRTMRLLEDFKRNKSETFFPDNPLTQVNSSGYRSIDEENRQFIGNDIMHSGLARKLKGRHLQMIAISGSIGGIDANALDGIVVGTGLFIMTGQSLATGGPASMLLAYAVVGVSMYCTCHALGELAVVFPIAGSFSSWATRFIDPSWGFALGWNYALQWLVSFPVEVVAASEVVGFWNQSLPRAIFVTLFIALIITINMFGIKTYGEAEYVFAVIKITAVVGFILFGIILNCAGTPDRGYIGFEYWQDPGAFHNGFKGFCSVVLSAAFAFSGTELVGLAAAETANPRKSMPLAIKQVFWRITLFYISTVLLIGILIRYDNPRLTYSGTSDTDANASPLVIAFEEAGLQVFPSVINAVILIAVLSVANSAVFGSSRTLAALAVLRLAPRGLAYIDRKGRPLVAILIAALVGLLGYLAELPERDKVLDWLTSIGGLSGIFTWGTICACHIQFRRAWGLRGRAARDLPYRSPLGIGGSLLGLVLNICFIVSQVWVAIFPIHYAQMPRADLIKSAALKLMGVLVVLICYAVHKLVYRTRYIAARKVDVDSGRREYNVHLLEVQEGEERAVWPRWKKLYKFLC</sequence>
<dbReference type="InterPro" id="IPR004840">
    <property type="entry name" value="Amino_acid_permease_CS"/>
</dbReference>
<dbReference type="Pfam" id="PF00324">
    <property type="entry name" value="AA_permease"/>
    <property type="match status" value="1"/>
</dbReference>
<evidence type="ECO:0000256" key="5">
    <source>
        <dbReference type="ARBA" id="ARBA00022989"/>
    </source>
</evidence>
<comment type="caution">
    <text evidence="9">The sequence shown here is derived from an EMBL/GenBank/DDBJ whole genome shotgun (WGS) entry which is preliminary data.</text>
</comment>
<dbReference type="AlphaFoldDB" id="A0AAJ0CP42"/>
<evidence type="ECO:0000259" key="8">
    <source>
        <dbReference type="Pfam" id="PF00324"/>
    </source>
</evidence>
<accession>A0AAJ0CP42</accession>
<feature type="transmembrane region" description="Helical" evidence="7">
    <location>
        <begin position="234"/>
        <end position="256"/>
    </location>
</feature>
<dbReference type="PROSITE" id="PS00218">
    <property type="entry name" value="AMINO_ACID_PERMEASE_1"/>
    <property type="match status" value="1"/>
</dbReference>
<dbReference type="FunFam" id="1.20.1740.10:FF:000017">
    <property type="entry name" value="Amino acid permease"/>
    <property type="match status" value="1"/>
</dbReference>
<keyword evidence="3 7" id="KW-0812">Transmembrane</keyword>
<feature type="transmembrane region" description="Helical" evidence="7">
    <location>
        <begin position="151"/>
        <end position="169"/>
    </location>
</feature>
<dbReference type="GO" id="GO:0015171">
    <property type="term" value="F:amino acid transmembrane transporter activity"/>
    <property type="evidence" value="ECO:0007669"/>
    <property type="project" value="TreeGrafter"/>
</dbReference>
<evidence type="ECO:0000256" key="3">
    <source>
        <dbReference type="ARBA" id="ARBA00022692"/>
    </source>
</evidence>
<feature type="transmembrane region" description="Helical" evidence="7">
    <location>
        <begin position="537"/>
        <end position="557"/>
    </location>
</feature>
<keyword evidence="10" id="KW-1185">Reference proteome</keyword>
<reference evidence="9" key="1">
    <citation type="submission" date="2023-06" db="EMBL/GenBank/DDBJ databases">
        <title>Conoideocrella luteorostrata (Hypocreales: Clavicipitaceae), a potential biocontrol fungus for elongate hemlock scale in United States Christmas tree production areas.</title>
        <authorList>
            <person name="Barrett H."/>
            <person name="Lovett B."/>
            <person name="Macias A.M."/>
            <person name="Stajich J.E."/>
            <person name="Kasson M.T."/>
        </authorList>
    </citation>
    <scope>NUCLEOTIDE SEQUENCE</scope>
    <source>
        <strain evidence="9">ARSEF 14590</strain>
    </source>
</reference>
<feature type="transmembrane region" description="Helical" evidence="7">
    <location>
        <begin position="423"/>
        <end position="441"/>
    </location>
</feature>